<feature type="region of interest" description="Disordered" evidence="2">
    <location>
        <begin position="593"/>
        <end position="740"/>
    </location>
</feature>
<reference evidence="4" key="1">
    <citation type="journal article" date="2020" name="Cell">
        <title>Large-Scale Comparative Analyses of Tick Genomes Elucidate Their Genetic Diversity and Vector Capacities.</title>
        <authorList>
            <consortium name="Tick Genome and Microbiome Consortium (TIGMIC)"/>
            <person name="Jia N."/>
            <person name="Wang J."/>
            <person name="Shi W."/>
            <person name="Du L."/>
            <person name="Sun Y."/>
            <person name="Zhan W."/>
            <person name="Jiang J.F."/>
            <person name="Wang Q."/>
            <person name="Zhang B."/>
            <person name="Ji P."/>
            <person name="Bell-Sakyi L."/>
            <person name="Cui X.M."/>
            <person name="Yuan T.T."/>
            <person name="Jiang B.G."/>
            <person name="Yang W.F."/>
            <person name="Lam T.T."/>
            <person name="Chang Q.C."/>
            <person name="Ding S.J."/>
            <person name="Wang X.J."/>
            <person name="Zhu J.G."/>
            <person name="Ruan X.D."/>
            <person name="Zhao L."/>
            <person name="Wei J.T."/>
            <person name="Ye R.Z."/>
            <person name="Que T.C."/>
            <person name="Du C.H."/>
            <person name="Zhou Y.H."/>
            <person name="Cheng J.X."/>
            <person name="Dai P.F."/>
            <person name="Guo W.B."/>
            <person name="Han X.H."/>
            <person name="Huang E.J."/>
            <person name="Li L.F."/>
            <person name="Wei W."/>
            <person name="Gao Y.C."/>
            <person name="Liu J.Z."/>
            <person name="Shao H.Z."/>
            <person name="Wang X."/>
            <person name="Wang C.C."/>
            <person name="Yang T.C."/>
            <person name="Huo Q.B."/>
            <person name="Li W."/>
            <person name="Chen H.Y."/>
            <person name="Chen S.E."/>
            <person name="Zhou L.G."/>
            <person name="Ni X.B."/>
            <person name="Tian J.H."/>
            <person name="Sheng Y."/>
            <person name="Liu T."/>
            <person name="Pan Y.S."/>
            <person name="Xia L.Y."/>
            <person name="Li J."/>
            <person name="Zhao F."/>
            <person name="Cao W.C."/>
        </authorList>
    </citation>
    <scope>NUCLEOTIDE SEQUENCE</scope>
    <source>
        <strain evidence="4">Rsan-2018</strain>
    </source>
</reference>
<feature type="compositionally biased region" description="Low complexity" evidence="2">
    <location>
        <begin position="345"/>
        <end position="365"/>
    </location>
</feature>
<dbReference type="Proteomes" id="UP000821837">
    <property type="component" value="Unassembled WGS sequence"/>
</dbReference>
<keyword evidence="1" id="KW-0862">Zinc</keyword>
<evidence type="ECO:0000256" key="2">
    <source>
        <dbReference type="SAM" id="MobiDB-lite"/>
    </source>
</evidence>
<feature type="domain" description="C2H2-type" evidence="3">
    <location>
        <begin position="449"/>
        <end position="477"/>
    </location>
</feature>
<sequence length="1108" mass="118925">MRSLGSPGALTGGVSPQRAEDGFGEAVTAGRQGRPERCRTPQESADVSALDKLCDPRRSAMVVAAGSAAVAGAGGEPVQASSAFDMASLVLYGSQAVPVRLKILLDRLLSVLPHDDVIRVLHGFGWTYEDYVRGYILQDTHGIVLERWNLASRDEEPLIIQQFLRFAETRALAHHFLTSDAAPLASSADGPPPGQPDSDIKKFLERSCRSGIVPPKPSGLSLFGGKFTTATSSSDTSSLLASRGTMSVNRAPSLRHHHHHHHPPSSVSSGQSASPPAVGCSPAASPLTALSSSSPLNKLQSMQPYDFRQTDRRPTSPDAASGFVTDSARSTGATLMHGHHHHTQHNNNNNNNSSSPKTPLSSPTHNHNSFSAPFPNHSSDLSVSEGPSDDEAGDAGAINLSLGVGSMDSVYAARKVKHLRKSANPMKRRWNPMVLSTLTTNPATGKRRVQCHVCLKTFCDKGALKIHFSAVHLREMHKCTVEGCNMMFSSRRSRNRHSANPNPKLHTPNLRRKISPHDGRTANPFPLLPPSTLLNFNNANASGIVPPSSLASALHDKLGAVQEKLASLCSTQSMLGAGGPLPGDCALRLTTMRKSKHEERAPSVERPDDRSPRRRDMGGVNLSLEKEDRVTQSRPSPPVLGENKGVRKRKALNPTKVAAVTSDDDLQYATSDESSSNTYIDQNGLMEESKSDDDMDDVDDISTDGQDDSKDFDVDDDLDDKDTDGHMTPSPPPIKFKTEREVPHWNFEVEQGKIGGVIAIKKEDEKPETIPSSNSEPRASPVVTKRASSVEDLSTKKDGERSSPAASVKTEDLAENPLRHLESLSLGAFAGLVPTAPRSLSSGGVSFHAPGLGLADVPRDVHDPCLRDCSPPSSDQHMSSLLPVYRDAALVGPGLEIPVDKENPRRCTACGKVFQNHFGVKTHYQNVHLKLMHKCTVEGCNAAFPSKRSRDRHSANLNLHRKLLSTSSSEKGGASPFLDKALFPYPPSDFFTRLYDPQGLPLNLADVYHRLPEGFALPPSFPMGPFHPLLAPPPPSTTGAEDDDDDDSRHGSRGAMSPASSGGGGVGDSRSASSPQRGTCHDDEDGATDREDRASSPVDETPVAVAAT</sequence>
<dbReference type="InterPro" id="IPR040436">
    <property type="entry name" value="Disconnected-like"/>
</dbReference>
<keyword evidence="1" id="KW-0479">Metal-binding</keyword>
<feature type="region of interest" description="Disordered" evidence="2">
    <location>
        <begin position="492"/>
        <end position="521"/>
    </location>
</feature>
<feature type="domain" description="C2H2-type" evidence="3">
    <location>
        <begin position="905"/>
        <end position="928"/>
    </location>
</feature>
<dbReference type="PROSITE" id="PS00028">
    <property type="entry name" value="ZINC_FINGER_C2H2_1"/>
    <property type="match status" value="2"/>
</dbReference>
<feature type="compositionally biased region" description="Low complexity" evidence="2">
    <location>
        <begin position="264"/>
        <end position="296"/>
    </location>
</feature>
<keyword evidence="1" id="KW-0863">Zinc-finger</keyword>
<feature type="compositionally biased region" description="Basic residues" evidence="2">
    <location>
        <begin position="253"/>
        <end position="263"/>
    </location>
</feature>
<dbReference type="InterPro" id="IPR013087">
    <property type="entry name" value="Znf_C2H2_type"/>
</dbReference>
<accession>A0A9D4PTN7</accession>
<dbReference type="OrthoDB" id="10070972at2759"/>
<feature type="compositionally biased region" description="Basic and acidic residues" evidence="2">
    <location>
        <begin position="596"/>
        <end position="617"/>
    </location>
</feature>
<name>A0A9D4PTN7_RHISA</name>
<evidence type="ECO:0000256" key="1">
    <source>
        <dbReference type="PROSITE-ProRule" id="PRU00042"/>
    </source>
</evidence>
<dbReference type="GO" id="GO:0005634">
    <property type="term" value="C:nucleus"/>
    <property type="evidence" value="ECO:0007669"/>
    <property type="project" value="TreeGrafter"/>
</dbReference>
<dbReference type="EMBL" id="JABSTV010001250">
    <property type="protein sequence ID" value="KAH7955501.1"/>
    <property type="molecule type" value="Genomic_DNA"/>
</dbReference>
<evidence type="ECO:0000313" key="5">
    <source>
        <dbReference type="Proteomes" id="UP000821837"/>
    </source>
</evidence>
<dbReference type="SMART" id="SM00355">
    <property type="entry name" value="ZnF_C2H2"/>
    <property type="match status" value="4"/>
</dbReference>
<proteinExistence type="predicted"/>
<organism evidence="4 5">
    <name type="scientific">Rhipicephalus sanguineus</name>
    <name type="common">Brown dog tick</name>
    <name type="synonym">Ixodes sanguineus</name>
    <dbReference type="NCBI Taxonomy" id="34632"/>
    <lineage>
        <taxon>Eukaryota</taxon>
        <taxon>Metazoa</taxon>
        <taxon>Ecdysozoa</taxon>
        <taxon>Arthropoda</taxon>
        <taxon>Chelicerata</taxon>
        <taxon>Arachnida</taxon>
        <taxon>Acari</taxon>
        <taxon>Parasitiformes</taxon>
        <taxon>Ixodida</taxon>
        <taxon>Ixodoidea</taxon>
        <taxon>Ixodidae</taxon>
        <taxon>Rhipicephalinae</taxon>
        <taxon>Rhipicephalus</taxon>
        <taxon>Rhipicephalus</taxon>
    </lineage>
</organism>
<keyword evidence="5" id="KW-1185">Reference proteome</keyword>
<feature type="compositionally biased region" description="Polar residues" evidence="2">
    <location>
        <begin position="668"/>
        <end position="681"/>
    </location>
</feature>
<dbReference type="GO" id="GO:0006355">
    <property type="term" value="P:regulation of DNA-templated transcription"/>
    <property type="evidence" value="ECO:0007669"/>
    <property type="project" value="TreeGrafter"/>
</dbReference>
<evidence type="ECO:0000259" key="3">
    <source>
        <dbReference type="PROSITE" id="PS50157"/>
    </source>
</evidence>
<gene>
    <name evidence="4" type="ORF">HPB52_001051</name>
</gene>
<feature type="region of interest" description="Disordered" evidence="2">
    <location>
        <begin position="1026"/>
        <end position="1108"/>
    </location>
</feature>
<dbReference type="PANTHER" id="PTHR15021">
    <property type="entry name" value="DISCONNECTED-RELATED"/>
    <property type="match status" value="1"/>
</dbReference>
<feature type="compositionally biased region" description="Acidic residues" evidence="2">
    <location>
        <begin position="713"/>
        <end position="722"/>
    </location>
</feature>
<evidence type="ECO:0000313" key="4">
    <source>
        <dbReference type="EMBL" id="KAH7955501.1"/>
    </source>
</evidence>
<comment type="caution">
    <text evidence="4">The sequence shown here is derived from an EMBL/GenBank/DDBJ whole genome shotgun (WGS) entry which is preliminary data.</text>
</comment>
<dbReference type="AlphaFoldDB" id="A0A9D4PTN7"/>
<feature type="region of interest" description="Disordered" evidence="2">
    <location>
        <begin position="758"/>
        <end position="811"/>
    </location>
</feature>
<reference evidence="4" key="2">
    <citation type="submission" date="2021-09" db="EMBL/GenBank/DDBJ databases">
        <authorList>
            <person name="Jia N."/>
            <person name="Wang J."/>
            <person name="Shi W."/>
            <person name="Du L."/>
            <person name="Sun Y."/>
            <person name="Zhan W."/>
            <person name="Jiang J."/>
            <person name="Wang Q."/>
            <person name="Zhang B."/>
            <person name="Ji P."/>
            <person name="Sakyi L.B."/>
            <person name="Cui X."/>
            <person name="Yuan T."/>
            <person name="Jiang B."/>
            <person name="Yang W."/>
            <person name="Lam T.T.-Y."/>
            <person name="Chang Q."/>
            <person name="Ding S."/>
            <person name="Wang X."/>
            <person name="Zhu J."/>
            <person name="Ruan X."/>
            <person name="Zhao L."/>
            <person name="Wei J."/>
            <person name="Que T."/>
            <person name="Du C."/>
            <person name="Cheng J."/>
            <person name="Dai P."/>
            <person name="Han X."/>
            <person name="Huang E."/>
            <person name="Gao Y."/>
            <person name="Liu J."/>
            <person name="Shao H."/>
            <person name="Ye R."/>
            <person name="Li L."/>
            <person name="Wei W."/>
            <person name="Wang X."/>
            <person name="Wang C."/>
            <person name="Huo Q."/>
            <person name="Li W."/>
            <person name="Guo W."/>
            <person name="Chen H."/>
            <person name="Chen S."/>
            <person name="Zhou L."/>
            <person name="Zhou L."/>
            <person name="Ni X."/>
            <person name="Tian J."/>
            <person name="Zhou Y."/>
            <person name="Sheng Y."/>
            <person name="Liu T."/>
            <person name="Pan Y."/>
            <person name="Xia L."/>
            <person name="Li J."/>
            <person name="Zhao F."/>
            <person name="Cao W."/>
        </authorList>
    </citation>
    <scope>NUCLEOTIDE SEQUENCE</scope>
    <source>
        <strain evidence="4">Rsan-2018</strain>
        <tissue evidence="4">Larvae</tissue>
    </source>
</reference>
<feature type="region of interest" description="Disordered" evidence="2">
    <location>
        <begin position="1"/>
        <end position="44"/>
    </location>
</feature>
<dbReference type="PANTHER" id="PTHR15021:SF0">
    <property type="entry name" value="DISCO-RELATED, ISOFORM A-RELATED"/>
    <property type="match status" value="1"/>
</dbReference>
<dbReference type="PROSITE" id="PS50157">
    <property type="entry name" value="ZINC_FINGER_C2H2_2"/>
    <property type="match status" value="2"/>
</dbReference>
<dbReference type="Gene3D" id="3.30.160.60">
    <property type="entry name" value="Classic Zinc Finger"/>
    <property type="match status" value="1"/>
</dbReference>
<dbReference type="VEuPathDB" id="VectorBase:RSAN_040664"/>
<feature type="region of interest" description="Disordered" evidence="2">
    <location>
        <begin position="306"/>
        <end position="325"/>
    </location>
</feature>
<protein>
    <recommendedName>
        <fullName evidence="3">C2H2-type domain-containing protein</fullName>
    </recommendedName>
</protein>
<feature type="compositionally biased region" description="Acidic residues" evidence="2">
    <location>
        <begin position="690"/>
        <end position="706"/>
    </location>
</feature>
<feature type="compositionally biased region" description="Polar residues" evidence="2">
    <location>
        <begin position="366"/>
        <end position="382"/>
    </location>
</feature>
<dbReference type="GO" id="GO:0008270">
    <property type="term" value="F:zinc ion binding"/>
    <property type="evidence" value="ECO:0007669"/>
    <property type="project" value="UniProtKB-KW"/>
</dbReference>
<feature type="region of interest" description="Disordered" evidence="2">
    <location>
        <begin position="253"/>
        <end position="298"/>
    </location>
</feature>
<feature type="region of interest" description="Disordered" evidence="2">
    <location>
        <begin position="338"/>
        <end position="395"/>
    </location>
</feature>